<dbReference type="SUPFAM" id="SSF53756">
    <property type="entry name" value="UDP-Glycosyltransferase/glycogen phosphorylase"/>
    <property type="match status" value="1"/>
</dbReference>
<dbReference type="OrthoDB" id="9807414at2"/>
<dbReference type="PANTHER" id="PTHR12526">
    <property type="entry name" value="GLYCOSYLTRANSFERASE"/>
    <property type="match status" value="1"/>
</dbReference>
<dbReference type="PANTHER" id="PTHR12526:SF584">
    <property type="entry name" value="GLYCOSYLTRANSFERASE"/>
    <property type="match status" value="1"/>
</dbReference>
<sequence length="696" mass="77510">MHTICFVTYELYPVTRGGCGALLHNLATQLLAAGDRVVFLLDVAEDIFERFEKVERLKLPNPHNCVAYRAQSLVGGEAMDPVGFTSWYDWRAYVLHQAALRVHALETPELIEFFDYYGTAFYALNEKIALEAYKGTRMAVRFHATIEAMDTVDLTNSLHPDLYALYSLERASLALADTVIVPSNSFYERSLKPLYPRTQGRQAVAVPPLRKTLAPVQVEPQAEGVLFYGRLFAIKGVDLLVDAAISWLRKRPELPAEFYFLGGDSNQPPDGAYPYVDYLTRRIPTDLRARFHFLGHMQHAEVEQLLKKVRFAVFPNRYESFCYAAHELYAAGVPLVVSDIPGFADFFKNERNCLSFDAGSSDALLSCMDRMWDDEALRATLAYPYPVVTDEVASVYHDMPAAIEDVSASTTTVRTLALVVADSFEASRHARETLSQAGCEVAVLLRVAASSDEASALLFGSNVHCVDASGRALDLQSVRALDALLVLRATDRVDPRFLTVAARVLAARPDLPYVSCWRYQGASLHAYALPLFLDVAPTSGRSPFTRSVMRTEAGRLLLDLFDAGVGEYAELKYLWDLTSDGAPGLVIPRPWIRMEDETPSYPGPKQFSYLLNGNRDFVRKERIAQYAVAKWNASTGQDAQVRKSLDEIGGLPASVITALARLGSFVTRNYRRARSIRGRAARRLKALRPQSSSRAN</sequence>
<gene>
    <name evidence="1" type="ORF">DY367_21265</name>
</gene>
<dbReference type="Gene3D" id="3.40.50.2000">
    <property type="entry name" value="Glycogen Phosphorylase B"/>
    <property type="match status" value="2"/>
</dbReference>
<dbReference type="GO" id="GO:0016740">
    <property type="term" value="F:transferase activity"/>
    <property type="evidence" value="ECO:0007669"/>
    <property type="project" value="UniProtKB-KW"/>
</dbReference>
<accession>A0A424W980</accession>
<dbReference type="CDD" id="cd03801">
    <property type="entry name" value="GT4_PimA-like"/>
    <property type="match status" value="1"/>
</dbReference>
<evidence type="ECO:0000313" key="2">
    <source>
        <dbReference type="Proteomes" id="UP000285324"/>
    </source>
</evidence>
<dbReference type="Proteomes" id="UP000285324">
    <property type="component" value="Unassembled WGS sequence"/>
</dbReference>
<evidence type="ECO:0000313" key="1">
    <source>
        <dbReference type="EMBL" id="RPJ89751.1"/>
    </source>
</evidence>
<dbReference type="AlphaFoldDB" id="A0A424W980"/>
<comment type="caution">
    <text evidence="1">The sequence shown here is derived from an EMBL/GenBank/DDBJ whole genome shotgun (WGS) entry which is preliminary data.</text>
</comment>
<dbReference type="Pfam" id="PF13692">
    <property type="entry name" value="Glyco_trans_1_4"/>
    <property type="match status" value="1"/>
</dbReference>
<keyword evidence="1" id="KW-0808">Transferase</keyword>
<reference evidence="1 2" key="1">
    <citation type="submission" date="2018-08" db="EMBL/GenBank/DDBJ databases">
        <title>Achromobacter xylosoxidans Genome sequencing and assembly.</title>
        <authorList>
            <person name="Wang R."/>
            <person name="Rensing C."/>
            <person name="Li Y."/>
        </authorList>
    </citation>
    <scope>NUCLEOTIDE SEQUENCE [LARGE SCALE GENOMIC DNA]</scope>
    <source>
        <strain evidence="1 2">GD003A</strain>
    </source>
</reference>
<name>A0A424W980_ALCXX</name>
<dbReference type="RefSeq" id="WP_118933524.1">
    <property type="nucleotide sequence ID" value="NZ_CP061008.1"/>
</dbReference>
<proteinExistence type="predicted"/>
<protein>
    <submittedName>
        <fullName evidence="1">Glycosyltransferase</fullName>
    </submittedName>
</protein>
<organism evidence="1 2">
    <name type="scientific">Alcaligenes xylosoxydans xylosoxydans</name>
    <name type="common">Achromobacter xylosoxidans</name>
    <dbReference type="NCBI Taxonomy" id="85698"/>
    <lineage>
        <taxon>Bacteria</taxon>
        <taxon>Pseudomonadati</taxon>
        <taxon>Pseudomonadota</taxon>
        <taxon>Betaproteobacteria</taxon>
        <taxon>Burkholderiales</taxon>
        <taxon>Alcaligenaceae</taxon>
        <taxon>Achromobacter</taxon>
    </lineage>
</organism>
<dbReference type="EMBL" id="QVXO01000036">
    <property type="protein sequence ID" value="RPJ89751.1"/>
    <property type="molecule type" value="Genomic_DNA"/>
</dbReference>